<dbReference type="STRING" id="930992.A0A0D0AQI0"/>
<organism evidence="1 2">
    <name type="scientific">Suillus luteus UH-Slu-Lm8-n1</name>
    <dbReference type="NCBI Taxonomy" id="930992"/>
    <lineage>
        <taxon>Eukaryota</taxon>
        <taxon>Fungi</taxon>
        <taxon>Dikarya</taxon>
        <taxon>Basidiomycota</taxon>
        <taxon>Agaricomycotina</taxon>
        <taxon>Agaricomycetes</taxon>
        <taxon>Agaricomycetidae</taxon>
        <taxon>Boletales</taxon>
        <taxon>Suillineae</taxon>
        <taxon>Suillaceae</taxon>
        <taxon>Suillus</taxon>
    </lineage>
</organism>
<dbReference type="EMBL" id="KN835523">
    <property type="protein sequence ID" value="KIK36517.1"/>
    <property type="molecule type" value="Genomic_DNA"/>
</dbReference>
<evidence type="ECO:0000313" key="2">
    <source>
        <dbReference type="Proteomes" id="UP000054485"/>
    </source>
</evidence>
<sequence>MDSLQWHLHTFESSSYEISDDDSDWDTSLKHSYQSHLDLRSHHCCDLTDSSGPPQTALDSFLDSVLPPEDQPCDSHYLGRLNPCDSDSIVESEGSNLEEYNDEELLILNTPEALYKLYHKNKLQSRVGSLQRIELLCPDCGQWCQTGVHSKIGLWADGHFRSFSNHRGSRKCEATAKKNRATASGKLATVTTLPRSLPSETDRLCITSPQPQMCAGVSILWPEDLRPFAMLFPWERYHNGPDSLPFTLDISNPTMPRARSKLCLGSSATQDLPCDECADVPAHIARLAEVVRDAKSCTNYRYLGLAHMQDIARSYAKQANTLKLQGLNDSHKYIKALTQLDNYHRLLMAVSEHNIPRLQQIINIALRHGTSIREIVNKLEDAIEGVYCPRGYGADDLDIATLAYRLGGQQLLFALNQYLSLPSLRTLCTHSVFTSITPTIGTIRDEHMHENIRAIVLTPHSNTSPRCGVSLMIDEIALEEMAVHFSKYNKVGGLCWKHSHIIDPVLRTYDSAVDIAQKIHTGQVHLGKELTVIGASFFGEDAIYPLLAAPTCKAEDAHDMEQLLARAINCWDTTGAGASVGPIWSFATDGDATRRAAGHKLFVKNMLAHESPLYDTLINMPGLNLFTGEGEVTLDFDYKHILKRICTLIRAPSGIVLNNGRVINSMMLARYLVWLPAYDEAAVTKLLHPDDPQDVPRAVELILAIIELAKSQHHIINNSFSVDIDTRADLKSINLLSAVIESFLTPFIDTTLSLFEQVQFLSRYSHLAFAFFHAHRRAFMSYQLYYDTQTTVKNAMFCCTKQQILDPNAPFYLGDVGDDPLEILFGRTRAAKDIDSIFKRHPDLDPGHR</sequence>
<reference evidence="2" key="2">
    <citation type="submission" date="2015-01" db="EMBL/GenBank/DDBJ databases">
        <title>Evolutionary Origins and Diversification of the Mycorrhizal Mutualists.</title>
        <authorList>
            <consortium name="DOE Joint Genome Institute"/>
            <consortium name="Mycorrhizal Genomics Consortium"/>
            <person name="Kohler A."/>
            <person name="Kuo A."/>
            <person name="Nagy L.G."/>
            <person name="Floudas D."/>
            <person name="Copeland A."/>
            <person name="Barry K.W."/>
            <person name="Cichocki N."/>
            <person name="Veneault-Fourrey C."/>
            <person name="LaButti K."/>
            <person name="Lindquist E.A."/>
            <person name="Lipzen A."/>
            <person name="Lundell T."/>
            <person name="Morin E."/>
            <person name="Murat C."/>
            <person name="Riley R."/>
            <person name="Ohm R."/>
            <person name="Sun H."/>
            <person name="Tunlid A."/>
            <person name="Henrissat B."/>
            <person name="Grigoriev I.V."/>
            <person name="Hibbett D.S."/>
            <person name="Martin F."/>
        </authorList>
    </citation>
    <scope>NUCLEOTIDE SEQUENCE [LARGE SCALE GENOMIC DNA]</scope>
    <source>
        <strain evidence="2">UH-Slu-Lm8-n1</strain>
    </source>
</reference>
<keyword evidence="2" id="KW-1185">Reference proteome</keyword>
<accession>A0A0D0AQI0</accession>
<name>A0A0D0AQI0_9AGAM</name>
<gene>
    <name evidence="1" type="ORF">CY34DRAFT_16336</name>
</gene>
<reference evidence="1 2" key="1">
    <citation type="submission" date="2014-04" db="EMBL/GenBank/DDBJ databases">
        <authorList>
            <consortium name="DOE Joint Genome Institute"/>
            <person name="Kuo A."/>
            <person name="Ruytinx J."/>
            <person name="Rineau F."/>
            <person name="Colpaert J."/>
            <person name="Kohler A."/>
            <person name="Nagy L.G."/>
            <person name="Floudas D."/>
            <person name="Copeland A."/>
            <person name="Barry K.W."/>
            <person name="Cichocki N."/>
            <person name="Veneault-Fourrey C."/>
            <person name="LaButti K."/>
            <person name="Lindquist E.A."/>
            <person name="Lipzen A."/>
            <person name="Lundell T."/>
            <person name="Morin E."/>
            <person name="Murat C."/>
            <person name="Sun H."/>
            <person name="Tunlid A."/>
            <person name="Henrissat B."/>
            <person name="Grigoriev I.V."/>
            <person name="Hibbett D.S."/>
            <person name="Martin F."/>
            <person name="Nordberg H.P."/>
            <person name="Cantor M.N."/>
            <person name="Hua S.X."/>
        </authorList>
    </citation>
    <scope>NUCLEOTIDE SEQUENCE [LARGE SCALE GENOMIC DNA]</scope>
    <source>
        <strain evidence="1 2">UH-Slu-Lm8-n1</strain>
    </source>
</reference>
<dbReference type="Proteomes" id="UP000054485">
    <property type="component" value="Unassembled WGS sequence"/>
</dbReference>
<dbReference type="AlphaFoldDB" id="A0A0D0AQI0"/>
<dbReference type="InParanoid" id="A0A0D0AQI0"/>
<proteinExistence type="predicted"/>
<dbReference type="OrthoDB" id="3048541at2759"/>
<protein>
    <submittedName>
        <fullName evidence="1">Uncharacterized protein</fullName>
    </submittedName>
</protein>
<dbReference type="HOGENOM" id="CLU_017008_1_0_1"/>
<evidence type="ECO:0000313" key="1">
    <source>
        <dbReference type="EMBL" id="KIK36517.1"/>
    </source>
</evidence>